<dbReference type="PROSITE" id="PS00375">
    <property type="entry name" value="UDPGT"/>
    <property type="match status" value="1"/>
</dbReference>
<dbReference type="PANTHER" id="PTHR11926:SF986">
    <property type="entry name" value="UDP-GLYCOSYLTRANSFERASE 84A1"/>
    <property type="match status" value="1"/>
</dbReference>
<comment type="similarity">
    <text evidence="1 4">Belongs to the UDP-glycosyltransferase family.</text>
</comment>
<dbReference type="FunFam" id="3.40.50.2000:FF:000019">
    <property type="entry name" value="Glycosyltransferase"/>
    <property type="match status" value="1"/>
</dbReference>
<dbReference type="PANTHER" id="PTHR11926">
    <property type="entry name" value="GLUCOSYL/GLUCURONOSYL TRANSFERASES"/>
    <property type="match status" value="1"/>
</dbReference>
<dbReference type="CDD" id="cd03784">
    <property type="entry name" value="GT1_Gtf-like"/>
    <property type="match status" value="1"/>
</dbReference>
<dbReference type="AlphaFoldDB" id="A0A200QZP8"/>
<sequence length="472" mass="52288">MEPPKSLLHHVLMVSFPGQGHINPLLRLAKCLASKGLLVTFSTTQQTGQMMKEATNKTDDTTSNIGDGQLRFEFFSDGWDIDEPKRASLDAWMHQLETAGRDSFIQLINQHAEQGRPVSCIINNPFVPWVTDVATELGIPSAVLWVQSCAVYSIYYHYHHQLVSFPNPDQQDLTLDLPGLPTLDFQDIPSFLTLNPFDSLKQVILAQFKNLEKAFCVLVDSFEELESETISAMSHLAAPIRPVGPLFKSQNDVKVRGDMWKAADDCLRWLDSKSPGSVVYVSFGSIVALPKEQMEELGSGLLNSGLPFLWVVKPPPKELGIGSGLPDGFVEEAEDKGSVVVEWSPQEQVLDHPSVACFVTHCGWNSSMESLSSGVPVVAFPQWGDQVTNAKFLVDVYGVGLRMKKCTKKDQELVTSEEVERCIVEVTKGLKAEELKKNALKWKKAAEEAVAEGGSSYRNIQSFVDDIKRMAC</sequence>
<reference evidence="7 8" key="1">
    <citation type="journal article" date="2017" name="Mol. Plant">
        <title>The Genome of Medicinal Plant Macleaya cordata Provides New Insights into Benzylisoquinoline Alkaloids Metabolism.</title>
        <authorList>
            <person name="Liu X."/>
            <person name="Liu Y."/>
            <person name="Huang P."/>
            <person name="Ma Y."/>
            <person name="Qing Z."/>
            <person name="Tang Q."/>
            <person name="Cao H."/>
            <person name="Cheng P."/>
            <person name="Zheng Y."/>
            <person name="Yuan Z."/>
            <person name="Zhou Y."/>
            <person name="Liu J."/>
            <person name="Tang Z."/>
            <person name="Zhuo Y."/>
            <person name="Zhang Y."/>
            <person name="Yu L."/>
            <person name="Huang J."/>
            <person name="Yang P."/>
            <person name="Peng Q."/>
            <person name="Zhang J."/>
            <person name="Jiang W."/>
            <person name="Zhang Z."/>
            <person name="Lin K."/>
            <person name="Ro D.K."/>
            <person name="Chen X."/>
            <person name="Xiong X."/>
            <person name="Shang Y."/>
            <person name="Huang S."/>
            <person name="Zeng J."/>
        </authorList>
    </citation>
    <scope>NUCLEOTIDE SEQUENCE [LARGE SCALE GENOMIC DNA]</scope>
    <source>
        <strain evidence="8">cv. BLH2017</strain>
        <tissue evidence="7">Root</tissue>
    </source>
</reference>
<evidence type="ECO:0000256" key="5">
    <source>
        <dbReference type="RuleBase" id="RU362057"/>
    </source>
</evidence>
<keyword evidence="8" id="KW-1185">Reference proteome</keyword>
<dbReference type="Proteomes" id="UP000195402">
    <property type="component" value="Unassembled WGS sequence"/>
</dbReference>
<evidence type="ECO:0000256" key="1">
    <source>
        <dbReference type="ARBA" id="ARBA00009995"/>
    </source>
</evidence>
<evidence type="ECO:0000256" key="4">
    <source>
        <dbReference type="RuleBase" id="RU003718"/>
    </source>
</evidence>
<dbReference type="Pfam" id="PF26168">
    <property type="entry name" value="Glyco_transf_N"/>
    <property type="match status" value="1"/>
</dbReference>
<dbReference type="InterPro" id="IPR002213">
    <property type="entry name" value="UDP_glucos_trans"/>
</dbReference>
<dbReference type="OMA" id="KTGVRMC"/>
<feature type="domain" description="Glycosyltransferase N-terminal" evidence="6">
    <location>
        <begin position="11"/>
        <end position="63"/>
    </location>
</feature>
<proteinExistence type="inferred from homology"/>
<dbReference type="FunFam" id="3.40.50.2000:FF:000101">
    <property type="entry name" value="Glycosyltransferase"/>
    <property type="match status" value="1"/>
</dbReference>
<dbReference type="GO" id="GO:0080044">
    <property type="term" value="F:quercetin 7-O-glucosyltransferase activity"/>
    <property type="evidence" value="ECO:0007669"/>
    <property type="project" value="TreeGrafter"/>
</dbReference>
<evidence type="ECO:0000256" key="2">
    <source>
        <dbReference type="ARBA" id="ARBA00022676"/>
    </source>
</evidence>
<dbReference type="OrthoDB" id="5835829at2759"/>
<name>A0A200QZP8_MACCD</name>
<accession>A0A200QZP8</accession>
<dbReference type="Gene3D" id="3.40.50.2000">
    <property type="entry name" value="Glycogen Phosphorylase B"/>
    <property type="match status" value="2"/>
</dbReference>
<dbReference type="STRING" id="56857.A0A200QZP8"/>
<dbReference type="InterPro" id="IPR058980">
    <property type="entry name" value="Glyco_transf_N"/>
</dbReference>
<dbReference type="EC" id="2.4.1.-" evidence="5"/>
<dbReference type="Pfam" id="PF00201">
    <property type="entry name" value="UDPGT"/>
    <property type="match status" value="1"/>
</dbReference>
<organism evidence="7 8">
    <name type="scientific">Macleaya cordata</name>
    <name type="common">Five-seeded plume-poppy</name>
    <name type="synonym">Bocconia cordata</name>
    <dbReference type="NCBI Taxonomy" id="56857"/>
    <lineage>
        <taxon>Eukaryota</taxon>
        <taxon>Viridiplantae</taxon>
        <taxon>Streptophyta</taxon>
        <taxon>Embryophyta</taxon>
        <taxon>Tracheophyta</taxon>
        <taxon>Spermatophyta</taxon>
        <taxon>Magnoliopsida</taxon>
        <taxon>Ranunculales</taxon>
        <taxon>Papaveraceae</taxon>
        <taxon>Papaveroideae</taxon>
        <taxon>Macleaya</taxon>
    </lineage>
</organism>
<dbReference type="GO" id="GO:0080043">
    <property type="term" value="F:quercetin 3-O-glucosyltransferase activity"/>
    <property type="evidence" value="ECO:0007669"/>
    <property type="project" value="TreeGrafter"/>
</dbReference>
<dbReference type="InterPro" id="IPR035595">
    <property type="entry name" value="UDP_glycos_trans_CS"/>
</dbReference>
<evidence type="ECO:0000256" key="3">
    <source>
        <dbReference type="ARBA" id="ARBA00022679"/>
    </source>
</evidence>
<protein>
    <recommendedName>
        <fullName evidence="5">Glycosyltransferase</fullName>
        <ecNumber evidence="5">2.4.1.-</ecNumber>
    </recommendedName>
</protein>
<evidence type="ECO:0000313" key="7">
    <source>
        <dbReference type="EMBL" id="OVA15918.1"/>
    </source>
</evidence>
<gene>
    <name evidence="7" type="ORF">BVC80_1821g84</name>
</gene>
<keyword evidence="2 4" id="KW-0328">Glycosyltransferase</keyword>
<dbReference type="EMBL" id="MVGT01000729">
    <property type="protein sequence ID" value="OVA15918.1"/>
    <property type="molecule type" value="Genomic_DNA"/>
</dbReference>
<dbReference type="SUPFAM" id="SSF53756">
    <property type="entry name" value="UDP-Glycosyltransferase/glycogen phosphorylase"/>
    <property type="match status" value="1"/>
</dbReference>
<comment type="caution">
    <text evidence="7">The sequence shown here is derived from an EMBL/GenBank/DDBJ whole genome shotgun (WGS) entry which is preliminary data.</text>
</comment>
<dbReference type="FunCoup" id="A0A200QZP8">
    <property type="interactions" value="255"/>
</dbReference>
<evidence type="ECO:0000313" key="8">
    <source>
        <dbReference type="Proteomes" id="UP000195402"/>
    </source>
</evidence>
<dbReference type="InParanoid" id="A0A200QZP8"/>
<evidence type="ECO:0000259" key="6">
    <source>
        <dbReference type="Pfam" id="PF26168"/>
    </source>
</evidence>
<keyword evidence="3 4" id="KW-0808">Transferase</keyword>